<dbReference type="AlphaFoldDB" id="A0AAD5LZN0"/>
<dbReference type="Proteomes" id="UP001196413">
    <property type="component" value="Unassembled WGS sequence"/>
</dbReference>
<keyword evidence="3" id="KW-1185">Reference proteome</keyword>
<protein>
    <submittedName>
        <fullName evidence="2">Uncharacterized protein</fullName>
    </submittedName>
</protein>
<accession>A0AAD5LZN0</accession>
<reference evidence="2" key="1">
    <citation type="submission" date="2021-06" db="EMBL/GenBank/DDBJ databases">
        <title>Parelaphostrongylus tenuis whole genome reference sequence.</title>
        <authorList>
            <person name="Garwood T.J."/>
            <person name="Larsen P.A."/>
            <person name="Fountain-Jones N.M."/>
            <person name="Garbe J.R."/>
            <person name="Macchietto M.G."/>
            <person name="Kania S.A."/>
            <person name="Gerhold R.W."/>
            <person name="Richards J.E."/>
            <person name="Wolf T.M."/>
        </authorList>
    </citation>
    <scope>NUCLEOTIDE SEQUENCE</scope>
    <source>
        <strain evidence="2">MNPRO001-30</strain>
        <tissue evidence="2">Meninges</tissue>
    </source>
</reference>
<dbReference type="EMBL" id="JAHQIW010000301">
    <property type="protein sequence ID" value="KAJ1347313.1"/>
    <property type="molecule type" value="Genomic_DNA"/>
</dbReference>
<feature type="compositionally biased region" description="Polar residues" evidence="1">
    <location>
        <begin position="7"/>
        <end position="18"/>
    </location>
</feature>
<proteinExistence type="predicted"/>
<organism evidence="2 3">
    <name type="scientific">Parelaphostrongylus tenuis</name>
    <name type="common">Meningeal worm</name>
    <dbReference type="NCBI Taxonomy" id="148309"/>
    <lineage>
        <taxon>Eukaryota</taxon>
        <taxon>Metazoa</taxon>
        <taxon>Ecdysozoa</taxon>
        <taxon>Nematoda</taxon>
        <taxon>Chromadorea</taxon>
        <taxon>Rhabditida</taxon>
        <taxon>Rhabditina</taxon>
        <taxon>Rhabditomorpha</taxon>
        <taxon>Strongyloidea</taxon>
        <taxon>Metastrongylidae</taxon>
        <taxon>Parelaphostrongylus</taxon>
    </lineage>
</organism>
<sequence>MALLLQPTGNRRPTSAGSTHPIIDERTDDMGVVRYTKGKTYQWKKDKERGQLGYLGKINRRGNISMDIRDLCQNGDPMKHSYEKFSSPSTLQTIVALKLSRGINPMSPYIYGEKSSLNEYHCLEDDRTRAPKKEEHEAKRNQRENHTRITSLPPRYYKQQQQDQNIIINNNNNDSNVAPAQTAVFDTNIIDFEDEVDRSLSLILKYVSYATEHSNCIMERIRPPSSSSVVDICQGCMTDDSATPSPIRSPSSLSILRRAALHCQEWHEIAATLTIAAIQLLTITLGVDRLSG</sequence>
<feature type="region of interest" description="Disordered" evidence="1">
    <location>
        <begin position="1"/>
        <end position="23"/>
    </location>
</feature>
<gene>
    <name evidence="2" type="ORF">KIN20_002341</name>
</gene>
<evidence type="ECO:0000256" key="1">
    <source>
        <dbReference type="SAM" id="MobiDB-lite"/>
    </source>
</evidence>
<feature type="region of interest" description="Disordered" evidence="1">
    <location>
        <begin position="127"/>
        <end position="147"/>
    </location>
</feature>
<name>A0AAD5LZN0_PARTN</name>
<comment type="caution">
    <text evidence="2">The sequence shown here is derived from an EMBL/GenBank/DDBJ whole genome shotgun (WGS) entry which is preliminary data.</text>
</comment>
<evidence type="ECO:0000313" key="2">
    <source>
        <dbReference type="EMBL" id="KAJ1347313.1"/>
    </source>
</evidence>
<evidence type="ECO:0000313" key="3">
    <source>
        <dbReference type="Proteomes" id="UP001196413"/>
    </source>
</evidence>